<accession>A0ABQ3RPF3</accession>
<reference evidence="4" key="1">
    <citation type="submission" date="2023-07" db="EMBL/GenBank/DDBJ databases">
        <title>Whole genome shotgun sequence of Streptomyces achromogenes subsp. rubradiris NBRC 14000.</title>
        <authorList>
            <person name="Komaki H."/>
            <person name="Tamura T."/>
        </authorList>
    </citation>
    <scope>NUCLEOTIDE SEQUENCE [LARGE SCALE GENOMIC DNA]</scope>
    <source>
        <strain evidence="4">NBRC 14000</strain>
    </source>
</reference>
<feature type="region of interest" description="Disordered" evidence="1">
    <location>
        <begin position="1"/>
        <end position="28"/>
    </location>
</feature>
<dbReference type="EMBL" id="BNEA01000015">
    <property type="protein sequence ID" value="GHI57746.1"/>
    <property type="molecule type" value="Genomic_DNA"/>
</dbReference>
<evidence type="ECO:0000259" key="2">
    <source>
        <dbReference type="Pfam" id="PF05235"/>
    </source>
</evidence>
<evidence type="ECO:0000313" key="3">
    <source>
        <dbReference type="EMBL" id="GHI57746.1"/>
    </source>
</evidence>
<dbReference type="Proteomes" id="UP000646738">
    <property type="component" value="Unassembled WGS sequence"/>
</dbReference>
<protein>
    <recommendedName>
        <fullName evidence="2">CHAD domain-containing protein</fullName>
    </recommendedName>
</protein>
<evidence type="ECO:0000256" key="1">
    <source>
        <dbReference type="SAM" id="MobiDB-lite"/>
    </source>
</evidence>
<gene>
    <name evidence="3" type="ORF">Srubr_75920</name>
</gene>
<dbReference type="PANTHER" id="PTHR39339">
    <property type="entry name" value="SLR1444 PROTEIN"/>
    <property type="match status" value="1"/>
</dbReference>
<feature type="domain" description="CHAD" evidence="2">
    <location>
        <begin position="8"/>
        <end position="70"/>
    </location>
</feature>
<dbReference type="PANTHER" id="PTHR39339:SF1">
    <property type="entry name" value="CHAD DOMAIN-CONTAINING PROTEIN"/>
    <property type="match status" value="1"/>
</dbReference>
<evidence type="ECO:0000313" key="4">
    <source>
        <dbReference type="Proteomes" id="UP000646738"/>
    </source>
</evidence>
<dbReference type="InterPro" id="IPR007899">
    <property type="entry name" value="CHAD_dom"/>
</dbReference>
<comment type="caution">
    <text evidence="3">The sequence shown here is derived from an EMBL/GenBank/DDBJ whole genome shotgun (WGS) entry which is preliminary data.</text>
</comment>
<name>A0ABQ3RPF3_STRRR</name>
<sequence>MEHALALPAGQERDRALHEARKKAKRTRYAAEAATDALGGPARALTKAMKSLTTLLGDHQDGVMARHTLRELAAVAHAAGENAFAYGLLYGREEGHAARLVAELEGRWKKIADGLSG</sequence>
<dbReference type="Pfam" id="PF05235">
    <property type="entry name" value="CHAD"/>
    <property type="match status" value="1"/>
</dbReference>
<dbReference type="InterPro" id="IPR038186">
    <property type="entry name" value="CHAD_dom_sf"/>
</dbReference>
<organism evidence="3 4">
    <name type="scientific">Streptomyces rubradiris</name>
    <name type="common">Streptomyces achromogenes subsp. rubradiris</name>
    <dbReference type="NCBI Taxonomy" id="285531"/>
    <lineage>
        <taxon>Bacteria</taxon>
        <taxon>Bacillati</taxon>
        <taxon>Actinomycetota</taxon>
        <taxon>Actinomycetes</taxon>
        <taxon>Kitasatosporales</taxon>
        <taxon>Streptomycetaceae</taxon>
        <taxon>Streptomyces</taxon>
    </lineage>
</organism>
<keyword evidence="4" id="KW-1185">Reference proteome</keyword>
<dbReference type="Gene3D" id="1.40.20.10">
    <property type="entry name" value="CHAD domain"/>
    <property type="match status" value="1"/>
</dbReference>
<proteinExistence type="predicted"/>